<feature type="compositionally biased region" description="Pro residues" evidence="1">
    <location>
        <begin position="31"/>
        <end position="52"/>
    </location>
</feature>
<evidence type="ECO:0000313" key="3">
    <source>
        <dbReference type="Proteomes" id="UP001221413"/>
    </source>
</evidence>
<feature type="compositionally biased region" description="Basic residues" evidence="1">
    <location>
        <begin position="181"/>
        <end position="193"/>
    </location>
</feature>
<evidence type="ECO:0000256" key="1">
    <source>
        <dbReference type="SAM" id="MobiDB-lite"/>
    </source>
</evidence>
<proteinExistence type="predicted"/>
<gene>
    <name evidence="2" type="ORF">Dda_7407</name>
</gene>
<dbReference type="AlphaFoldDB" id="A0AAD6NGP2"/>
<evidence type="ECO:0000313" key="2">
    <source>
        <dbReference type="EMBL" id="KAJ6257620.1"/>
    </source>
</evidence>
<feature type="region of interest" description="Disordered" evidence="1">
    <location>
        <begin position="1"/>
        <end position="58"/>
    </location>
</feature>
<keyword evidence="3" id="KW-1185">Reference proteome</keyword>
<sequence length="224" mass="25003">MKMEDEEYPPSLSSGEIGEDHRLGLPCFVPKSPPPSPPPYLLDSPPQSPPLGPLGSSPPYILDNSGILQFPLSVSQSPTSVVVRTGTPFPSGSEYYEYSGYHESQTQAFQRDLSLLGTPIVQETPIHLVDYAMPTEEPSHNKILSGLPLDNIDPPFESQGGEHISSFTDLPRVPPQLRQLRSNRPKRQQKTHNRAPMETGYKVRKPMELKPRELKPKFVTKRKV</sequence>
<feature type="region of interest" description="Disordered" evidence="1">
    <location>
        <begin position="155"/>
        <end position="206"/>
    </location>
</feature>
<protein>
    <submittedName>
        <fullName evidence="2">Uncharacterized protein</fullName>
    </submittedName>
</protein>
<accession>A0AAD6NGP2</accession>
<organism evidence="2 3">
    <name type="scientific">Drechslerella dactyloides</name>
    <name type="common">Nematode-trapping fungus</name>
    <name type="synonym">Arthrobotrys dactyloides</name>
    <dbReference type="NCBI Taxonomy" id="74499"/>
    <lineage>
        <taxon>Eukaryota</taxon>
        <taxon>Fungi</taxon>
        <taxon>Dikarya</taxon>
        <taxon>Ascomycota</taxon>
        <taxon>Pezizomycotina</taxon>
        <taxon>Orbiliomycetes</taxon>
        <taxon>Orbiliales</taxon>
        <taxon>Orbiliaceae</taxon>
        <taxon>Drechslerella</taxon>
    </lineage>
</organism>
<reference evidence="2" key="1">
    <citation type="submission" date="2023-01" db="EMBL/GenBank/DDBJ databases">
        <title>The chitinases involved in constricting ring structure development in the nematode-trapping fungus Drechslerella dactyloides.</title>
        <authorList>
            <person name="Wang R."/>
            <person name="Zhang L."/>
            <person name="Tang P."/>
            <person name="Li S."/>
            <person name="Liang L."/>
        </authorList>
    </citation>
    <scope>NUCLEOTIDE SEQUENCE</scope>
    <source>
        <strain evidence="2">YMF1.00031</strain>
    </source>
</reference>
<dbReference type="Proteomes" id="UP001221413">
    <property type="component" value="Unassembled WGS sequence"/>
</dbReference>
<dbReference type="EMBL" id="JAQGDS010000010">
    <property type="protein sequence ID" value="KAJ6257620.1"/>
    <property type="molecule type" value="Genomic_DNA"/>
</dbReference>
<name>A0AAD6NGP2_DREDA</name>
<comment type="caution">
    <text evidence="2">The sequence shown here is derived from an EMBL/GenBank/DDBJ whole genome shotgun (WGS) entry which is preliminary data.</text>
</comment>